<feature type="domain" description="EF-hand" evidence="5">
    <location>
        <begin position="157"/>
        <end position="190"/>
    </location>
</feature>
<evidence type="ECO:0000259" key="5">
    <source>
        <dbReference type="PROSITE" id="PS50222"/>
    </source>
</evidence>
<keyword evidence="4" id="KW-1133">Transmembrane helix</keyword>
<keyword evidence="2" id="KW-0677">Repeat</keyword>
<dbReference type="Pfam" id="PF13499">
    <property type="entry name" value="EF-hand_7"/>
    <property type="match status" value="1"/>
</dbReference>
<reference evidence="6" key="1">
    <citation type="journal article" date="2016" name="Nat. Genet.">
        <title>A high-quality carrot genome assembly provides new insights into carotenoid accumulation and asterid genome evolution.</title>
        <authorList>
            <person name="Iorizzo M."/>
            <person name="Ellison S."/>
            <person name="Senalik D."/>
            <person name="Zeng P."/>
            <person name="Satapoomin P."/>
            <person name="Huang J."/>
            <person name="Bowman M."/>
            <person name="Iovene M."/>
            <person name="Sanseverino W."/>
            <person name="Cavagnaro P."/>
            <person name="Yildiz M."/>
            <person name="Macko-Podgorni A."/>
            <person name="Moranska E."/>
            <person name="Grzebelus E."/>
            <person name="Grzebelus D."/>
            <person name="Ashrafi H."/>
            <person name="Zheng Z."/>
            <person name="Cheng S."/>
            <person name="Spooner D."/>
            <person name="Van Deynze A."/>
            <person name="Simon P."/>
        </authorList>
    </citation>
    <scope>NUCLEOTIDE SEQUENCE</scope>
    <source>
        <tissue evidence="6">Leaf</tissue>
    </source>
</reference>
<dbReference type="Proteomes" id="UP000077755">
    <property type="component" value="Chromosome 9"/>
</dbReference>
<dbReference type="PANTHER" id="PTHR10891">
    <property type="entry name" value="EF-HAND CALCIUM-BINDING DOMAIN CONTAINING PROTEIN"/>
    <property type="match status" value="1"/>
</dbReference>
<keyword evidence="3" id="KW-0106">Calcium</keyword>
<evidence type="ECO:0000256" key="2">
    <source>
        <dbReference type="ARBA" id="ARBA00022737"/>
    </source>
</evidence>
<proteinExistence type="predicted"/>
<dbReference type="AlphaFoldDB" id="A0AAF0XY25"/>
<feature type="domain" description="EF-hand" evidence="5">
    <location>
        <begin position="118"/>
        <end position="153"/>
    </location>
</feature>
<dbReference type="KEGG" id="dcr:108201706"/>
<keyword evidence="1" id="KW-0479">Metal-binding</keyword>
<protein>
    <recommendedName>
        <fullName evidence="5">EF-hand domain-containing protein</fullName>
    </recommendedName>
</protein>
<keyword evidence="4" id="KW-0472">Membrane</keyword>
<dbReference type="GO" id="GO:0005509">
    <property type="term" value="F:calcium ion binding"/>
    <property type="evidence" value="ECO:0007669"/>
    <property type="project" value="InterPro"/>
</dbReference>
<name>A0AAF0XY25_DAUCS</name>
<dbReference type="SMART" id="SM00054">
    <property type="entry name" value="EFh"/>
    <property type="match status" value="2"/>
</dbReference>
<accession>A0AAF0XY25</accession>
<evidence type="ECO:0000256" key="1">
    <source>
        <dbReference type="ARBA" id="ARBA00022723"/>
    </source>
</evidence>
<keyword evidence="4" id="KW-0812">Transmembrane</keyword>
<organism evidence="6 7">
    <name type="scientific">Daucus carota subsp. sativus</name>
    <name type="common">Carrot</name>
    <dbReference type="NCBI Taxonomy" id="79200"/>
    <lineage>
        <taxon>Eukaryota</taxon>
        <taxon>Viridiplantae</taxon>
        <taxon>Streptophyta</taxon>
        <taxon>Embryophyta</taxon>
        <taxon>Tracheophyta</taxon>
        <taxon>Spermatophyta</taxon>
        <taxon>Magnoliopsida</taxon>
        <taxon>eudicotyledons</taxon>
        <taxon>Gunneridae</taxon>
        <taxon>Pentapetalae</taxon>
        <taxon>asterids</taxon>
        <taxon>campanulids</taxon>
        <taxon>Apiales</taxon>
        <taxon>Apiaceae</taxon>
        <taxon>Apioideae</taxon>
        <taxon>Scandiceae</taxon>
        <taxon>Daucinae</taxon>
        <taxon>Daucus</taxon>
        <taxon>Daucus sect. Daucus</taxon>
    </lineage>
</organism>
<sequence length="190" mass="21587">MEVKSLTKLALFFNVVSYDINFAKFLAKIEVFFGLFLLFISALWKVVTLDFKSASSKKCVYNEDNRKSRVGKEDISIVMCRLGISGDLDNEIIGEFDSVEDVLLLMDGNAGEEEDCVISFEDVRDAFDVFDSNKDGFIDETELQRVLNALGIQQEDSTLVQCRRMINKFDENGDGFIDFDEFVALINNCF</sequence>
<dbReference type="InterPro" id="IPR002048">
    <property type="entry name" value="EF_hand_dom"/>
</dbReference>
<evidence type="ECO:0000256" key="4">
    <source>
        <dbReference type="SAM" id="Phobius"/>
    </source>
</evidence>
<feature type="transmembrane region" description="Helical" evidence="4">
    <location>
        <begin position="25"/>
        <end position="47"/>
    </location>
</feature>
<dbReference type="PROSITE" id="PS00018">
    <property type="entry name" value="EF_HAND_1"/>
    <property type="match status" value="2"/>
</dbReference>
<evidence type="ECO:0000313" key="6">
    <source>
        <dbReference type="EMBL" id="WOH16423.1"/>
    </source>
</evidence>
<dbReference type="EMBL" id="CP093351">
    <property type="protein sequence ID" value="WOH16423.1"/>
    <property type="molecule type" value="Genomic_DNA"/>
</dbReference>
<keyword evidence="7" id="KW-1185">Reference proteome</keyword>
<evidence type="ECO:0000256" key="3">
    <source>
        <dbReference type="ARBA" id="ARBA00022837"/>
    </source>
</evidence>
<dbReference type="Gene3D" id="1.10.238.10">
    <property type="entry name" value="EF-hand"/>
    <property type="match status" value="1"/>
</dbReference>
<dbReference type="InterPro" id="IPR011992">
    <property type="entry name" value="EF-hand-dom_pair"/>
</dbReference>
<reference evidence="6" key="2">
    <citation type="submission" date="2022-03" db="EMBL/GenBank/DDBJ databases">
        <title>Draft title - Genomic analysis of global carrot germplasm unveils the trajectory of domestication and the origin of high carotenoid orange carrot.</title>
        <authorList>
            <person name="Iorizzo M."/>
            <person name="Ellison S."/>
            <person name="Senalik D."/>
            <person name="Macko-Podgorni A."/>
            <person name="Grzebelus D."/>
            <person name="Bostan H."/>
            <person name="Rolling W."/>
            <person name="Curaba J."/>
            <person name="Simon P."/>
        </authorList>
    </citation>
    <scope>NUCLEOTIDE SEQUENCE</scope>
    <source>
        <tissue evidence="6">Leaf</tissue>
    </source>
</reference>
<dbReference type="CDD" id="cd00051">
    <property type="entry name" value="EFh"/>
    <property type="match status" value="1"/>
</dbReference>
<dbReference type="PROSITE" id="PS50222">
    <property type="entry name" value="EF_HAND_2"/>
    <property type="match status" value="2"/>
</dbReference>
<dbReference type="InterPro" id="IPR039647">
    <property type="entry name" value="EF_hand_pair_protein_CML-like"/>
</dbReference>
<dbReference type="InterPro" id="IPR018247">
    <property type="entry name" value="EF_Hand_1_Ca_BS"/>
</dbReference>
<evidence type="ECO:0000313" key="7">
    <source>
        <dbReference type="Proteomes" id="UP000077755"/>
    </source>
</evidence>
<gene>
    <name evidence="6" type="ORF">DCAR_0935976</name>
</gene>
<dbReference type="SUPFAM" id="SSF47473">
    <property type="entry name" value="EF-hand"/>
    <property type="match status" value="1"/>
</dbReference>